<dbReference type="PANTHER" id="PTHR42681">
    <property type="entry name" value="MALONYL-COA-ACYL CARRIER PROTEIN TRANSACYLASE, MITOCHONDRIAL"/>
    <property type="match status" value="1"/>
</dbReference>
<dbReference type="InterPro" id="IPR024925">
    <property type="entry name" value="Malonyl_CoA-ACP_transAc"/>
</dbReference>
<comment type="similarity">
    <text evidence="4">Belongs to the fabD family.</text>
</comment>
<evidence type="ECO:0000256" key="2">
    <source>
        <dbReference type="ARBA" id="ARBA00023315"/>
    </source>
</evidence>
<evidence type="ECO:0000256" key="4">
    <source>
        <dbReference type="PIRNR" id="PIRNR000446"/>
    </source>
</evidence>
<dbReference type="SMART" id="SM00827">
    <property type="entry name" value="PKS_AT"/>
    <property type="match status" value="1"/>
</dbReference>
<dbReference type="RefSeq" id="WP_092873482.1">
    <property type="nucleotide sequence ID" value="NZ_FOJY01000016.1"/>
</dbReference>
<dbReference type="EMBL" id="FOJY01000016">
    <property type="protein sequence ID" value="SFB26849.1"/>
    <property type="molecule type" value="Genomic_DNA"/>
</dbReference>
<dbReference type="EC" id="2.3.1.39" evidence="4"/>
<name>A0A1I0ZM22_9FIRM</name>
<dbReference type="InterPro" id="IPR001227">
    <property type="entry name" value="Ac_transferase_dom_sf"/>
</dbReference>
<keyword evidence="1 4" id="KW-0808">Transferase</keyword>
<evidence type="ECO:0000259" key="6">
    <source>
        <dbReference type="SMART" id="SM00827"/>
    </source>
</evidence>
<dbReference type="InterPro" id="IPR016036">
    <property type="entry name" value="Malonyl_transacylase_ACP-bd"/>
</dbReference>
<dbReference type="OrthoDB" id="9805460at2"/>
<evidence type="ECO:0000256" key="5">
    <source>
        <dbReference type="PIRSR" id="PIRSR000446-1"/>
    </source>
</evidence>
<dbReference type="GO" id="GO:0005829">
    <property type="term" value="C:cytosol"/>
    <property type="evidence" value="ECO:0007669"/>
    <property type="project" value="TreeGrafter"/>
</dbReference>
<evidence type="ECO:0000313" key="7">
    <source>
        <dbReference type="EMBL" id="SFB26849.1"/>
    </source>
</evidence>
<dbReference type="Gene3D" id="3.30.70.250">
    <property type="entry name" value="Malonyl-CoA ACP transacylase, ACP-binding"/>
    <property type="match status" value="1"/>
</dbReference>
<evidence type="ECO:0000313" key="8">
    <source>
        <dbReference type="Proteomes" id="UP000198838"/>
    </source>
</evidence>
<dbReference type="Pfam" id="PF00698">
    <property type="entry name" value="Acyl_transf_1"/>
    <property type="match status" value="1"/>
</dbReference>
<dbReference type="GO" id="GO:0004314">
    <property type="term" value="F:[acyl-carrier-protein] S-malonyltransferase activity"/>
    <property type="evidence" value="ECO:0007669"/>
    <property type="project" value="UniProtKB-EC"/>
</dbReference>
<dbReference type="SUPFAM" id="SSF55048">
    <property type="entry name" value="Probable ACP-binding domain of malonyl-CoA ACP transacylase"/>
    <property type="match status" value="1"/>
</dbReference>
<protein>
    <recommendedName>
        <fullName evidence="4">Malonyl CoA-acyl carrier protein transacylase</fullName>
        <ecNumber evidence="4">2.3.1.39</ecNumber>
    </recommendedName>
</protein>
<evidence type="ECO:0000256" key="3">
    <source>
        <dbReference type="ARBA" id="ARBA00048462"/>
    </source>
</evidence>
<dbReference type="PANTHER" id="PTHR42681:SF1">
    <property type="entry name" value="MALONYL-COA-ACYL CARRIER PROTEIN TRANSACYLASE, MITOCHONDRIAL"/>
    <property type="match status" value="1"/>
</dbReference>
<proteinExistence type="inferred from homology"/>
<gene>
    <name evidence="7" type="ORF">SAMN05216249_11638</name>
</gene>
<dbReference type="GO" id="GO:0006633">
    <property type="term" value="P:fatty acid biosynthetic process"/>
    <property type="evidence" value="ECO:0007669"/>
    <property type="project" value="TreeGrafter"/>
</dbReference>
<evidence type="ECO:0000256" key="1">
    <source>
        <dbReference type="ARBA" id="ARBA00022679"/>
    </source>
</evidence>
<dbReference type="Gene3D" id="3.40.366.10">
    <property type="entry name" value="Malonyl-Coenzyme A Acyl Carrier Protein, domain 2"/>
    <property type="match status" value="1"/>
</dbReference>
<dbReference type="InterPro" id="IPR014043">
    <property type="entry name" value="Acyl_transferase_dom"/>
</dbReference>
<feature type="active site" evidence="5">
    <location>
        <position position="90"/>
    </location>
</feature>
<keyword evidence="2 4" id="KW-0012">Acyltransferase</keyword>
<reference evidence="7 8" key="1">
    <citation type="submission" date="2016-10" db="EMBL/GenBank/DDBJ databases">
        <authorList>
            <person name="de Groot N.N."/>
        </authorList>
    </citation>
    <scope>NUCLEOTIDE SEQUENCE [LARGE SCALE GENOMIC DNA]</scope>
    <source>
        <strain evidence="7 8">DSM 5522</strain>
    </source>
</reference>
<feature type="active site" evidence="5">
    <location>
        <position position="194"/>
    </location>
</feature>
<dbReference type="InterPro" id="IPR050858">
    <property type="entry name" value="Mal-CoA-ACP_Trans/PKS_FabD"/>
</dbReference>
<dbReference type="AlphaFoldDB" id="A0A1I0ZM22"/>
<accession>A0A1I0ZM22</accession>
<dbReference type="InterPro" id="IPR016035">
    <property type="entry name" value="Acyl_Trfase/lysoPLipase"/>
</dbReference>
<dbReference type="STRING" id="1120918.SAMN05216249_11638"/>
<dbReference type="PIRSF" id="PIRSF000446">
    <property type="entry name" value="Mct"/>
    <property type="match status" value="1"/>
</dbReference>
<dbReference type="SUPFAM" id="SSF52151">
    <property type="entry name" value="FabD/lysophospholipase-like"/>
    <property type="match status" value="1"/>
</dbReference>
<feature type="domain" description="Malonyl-CoA:ACP transacylase (MAT)" evidence="6">
    <location>
        <begin position="7"/>
        <end position="303"/>
    </location>
</feature>
<sequence>MGKIAFLCPGQGSQYPGMGKDFYDEYQEVRDFYEVAEKIKPGIKKIMFEGDPEELKITKNTQPALFLADLGACIALEKNNIKPQACGGFSLGEVVGLVVAGIMSKKDAFSLVCKRAKLMQEAAEKNKGVMLAVLKMDKNELIKMCEQFEVFPVNFNCPGQIVVSGKEERISNFKEKLEESGIRSMLLPVGGPFHTPYMNNAKEGLLKELESGSYIISKSQIPLYSNKTAKPYPGEKSEIINLLSSQISSSVLWEESLKNMEKEGVDTFIECGPGKTLSSFVKRTVKNARIYNVSDMESLLKSVKEIRENVR</sequence>
<dbReference type="Proteomes" id="UP000198838">
    <property type="component" value="Unassembled WGS sequence"/>
</dbReference>
<organism evidence="7 8">
    <name type="scientific">Acetitomaculum ruminis DSM 5522</name>
    <dbReference type="NCBI Taxonomy" id="1120918"/>
    <lineage>
        <taxon>Bacteria</taxon>
        <taxon>Bacillati</taxon>
        <taxon>Bacillota</taxon>
        <taxon>Clostridia</taxon>
        <taxon>Lachnospirales</taxon>
        <taxon>Lachnospiraceae</taxon>
        <taxon>Acetitomaculum</taxon>
    </lineage>
</organism>
<comment type="catalytic activity">
    <reaction evidence="3 4">
        <text>holo-[ACP] + malonyl-CoA = malonyl-[ACP] + CoA</text>
        <dbReference type="Rhea" id="RHEA:41792"/>
        <dbReference type="Rhea" id="RHEA-COMP:9623"/>
        <dbReference type="Rhea" id="RHEA-COMP:9685"/>
        <dbReference type="ChEBI" id="CHEBI:57287"/>
        <dbReference type="ChEBI" id="CHEBI:57384"/>
        <dbReference type="ChEBI" id="CHEBI:64479"/>
        <dbReference type="ChEBI" id="CHEBI:78449"/>
        <dbReference type="EC" id="2.3.1.39"/>
    </reaction>
</comment>
<keyword evidence="8" id="KW-1185">Reference proteome</keyword>